<evidence type="ECO:0000256" key="3">
    <source>
        <dbReference type="ARBA" id="ARBA00038493"/>
    </source>
</evidence>
<evidence type="ECO:0000256" key="4">
    <source>
        <dbReference type="SAM" id="Phobius"/>
    </source>
</evidence>
<keyword evidence="4" id="KW-0472">Membrane</keyword>
<keyword evidence="6" id="KW-0315">Glutamine amidotransferase</keyword>
<dbReference type="Gene3D" id="3.40.50.880">
    <property type="match status" value="1"/>
</dbReference>
<accession>A0ABZ0IS68</accession>
<feature type="domain" description="DJ-1/PfpI" evidence="5">
    <location>
        <begin position="82"/>
        <end position="207"/>
    </location>
</feature>
<reference evidence="6 7" key="1">
    <citation type="journal article" date="2023" name="Microbiol. Resour. Announc.">
        <title>Complete Genome Sequence of Imperialibacter roseus strain P4T.</title>
        <authorList>
            <person name="Tizabi D.R."/>
            <person name="Bachvaroff T."/>
            <person name="Hill R.T."/>
        </authorList>
    </citation>
    <scope>NUCLEOTIDE SEQUENCE [LARGE SCALE GENOMIC DNA]</scope>
    <source>
        <strain evidence="6 7">P4T</strain>
    </source>
</reference>
<evidence type="ECO:0000313" key="6">
    <source>
        <dbReference type="EMBL" id="WOK06561.1"/>
    </source>
</evidence>
<evidence type="ECO:0000256" key="1">
    <source>
        <dbReference type="ARBA" id="ARBA00023016"/>
    </source>
</evidence>
<dbReference type="Proteomes" id="UP001302349">
    <property type="component" value="Chromosome"/>
</dbReference>
<sequence>MSGKGKLIKWSLIVVGGVIVSIVLFGVWFMSLFPDLPESAAAIKATSPSELTYLTQDVIPHRGKILAVVTSTAVMGNSDKATGYELTELARAYYVFQANGFEVDVASPLGGTPPVVIDGDDMTALDYAFLNDPLAQAKMAETIAMKNVDADAYEAIYFVGGKGAMFDFPEDIYIQSIVQGFYESGKVVGAVCHGPAALVNVTLTNGTPLLANQTVSGFTNREELLLIPDAAEIFPFLLQDKLTEKGAVFNEGFIYLNRVSRNGNLITGQNPWSTWAVAEQMIEQMGFTPKRRAITSEENTIAILEVYETDGYRKAKAAIDERCAADVTSVDRKLLAMHSIVAAMQFEMVKAINLIRLLSYSNGYL</sequence>
<evidence type="ECO:0000259" key="5">
    <source>
        <dbReference type="Pfam" id="PF01965"/>
    </source>
</evidence>
<dbReference type="InterPro" id="IPR002818">
    <property type="entry name" value="DJ-1/PfpI"/>
</dbReference>
<evidence type="ECO:0000256" key="2">
    <source>
        <dbReference type="ARBA" id="ARBA00023239"/>
    </source>
</evidence>
<protein>
    <submittedName>
        <fullName evidence="6">Type 1 glutamine amidotransferase domain-containing protein</fullName>
    </submittedName>
</protein>
<feature type="transmembrane region" description="Helical" evidence="4">
    <location>
        <begin position="12"/>
        <end position="33"/>
    </location>
</feature>
<dbReference type="PANTHER" id="PTHR48094:SF11">
    <property type="entry name" value="GLUTATHIONE-INDEPENDENT GLYOXALASE HSP31-RELATED"/>
    <property type="match status" value="1"/>
</dbReference>
<dbReference type="CDD" id="cd03141">
    <property type="entry name" value="GATase1_Hsp31_like"/>
    <property type="match status" value="1"/>
</dbReference>
<name>A0ABZ0IS68_9BACT</name>
<gene>
    <name evidence="6" type="ORF">RT717_26150</name>
</gene>
<keyword evidence="1" id="KW-0346">Stress response</keyword>
<dbReference type="PANTHER" id="PTHR48094">
    <property type="entry name" value="PROTEIN/NUCLEIC ACID DEGLYCASE DJ-1-RELATED"/>
    <property type="match status" value="1"/>
</dbReference>
<dbReference type="InterPro" id="IPR029062">
    <property type="entry name" value="Class_I_gatase-like"/>
</dbReference>
<dbReference type="EMBL" id="CP136051">
    <property type="protein sequence ID" value="WOK06561.1"/>
    <property type="molecule type" value="Genomic_DNA"/>
</dbReference>
<evidence type="ECO:0000313" key="7">
    <source>
        <dbReference type="Proteomes" id="UP001302349"/>
    </source>
</evidence>
<dbReference type="SUPFAM" id="SSF52317">
    <property type="entry name" value="Class I glutamine amidotransferase-like"/>
    <property type="match status" value="1"/>
</dbReference>
<keyword evidence="2" id="KW-0456">Lyase</keyword>
<comment type="similarity">
    <text evidence="3">Belongs to the peptidase C56 family. HSP31-like subfamily.</text>
</comment>
<proteinExistence type="inferred from homology"/>
<keyword evidence="4" id="KW-1133">Transmembrane helix</keyword>
<organism evidence="6 7">
    <name type="scientific">Imperialibacter roseus</name>
    <dbReference type="NCBI Taxonomy" id="1324217"/>
    <lineage>
        <taxon>Bacteria</taxon>
        <taxon>Pseudomonadati</taxon>
        <taxon>Bacteroidota</taxon>
        <taxon>Cytophagia</taxon>
        <taxon>Cytophagales</taxon>
        <taxon>Flammeovirgaceae</taxon>
        <taxon>Imperialibacter</taxon>
    </lineage>
</organism>
<keyword evidence="4" id="KW-0812">Transmembrane</keyword>
<dbReference type="InterPro" id="IPR050325">
    <property type="entry name" value="Prot/Nucl_acid_deglycase"/>
</dbReference>
<dbReference type="RefSeq" id="WP_317489275.1">
    <property type="nucleotide sequence ID" value="NZ_CP136051.1"/>
</dbReference>
<keyword evidence="7" id="KW-1185">Reference proteome</keyword>
<dbReference type="Pfam" id="PF01965">
    <property type="entry name" value="DJ-1_PfpI"/>
    <property type="match status" value="1"/>
</dbReference>